<organism evidence="2">
    <name type="scientific">Clastoptera arizonana</name>
    <name type="common">Arizona spittle bug</name>
    <dbReference type="NCBI Taxonomy" id="38151"/>
    <lineage>
        <taxon>Eukaryota</taxon>
        <taxon>Metazoa</taxon>
        <taxon>Ecdysozoa</taxon>
        <taxon>Arthropoda</taxon>
        <taxon>Hexapoda</taxon>
        <taxon>Insecta</taxon>
        <taxon>Pterygota</taxon>
        <taxon>Neoptera</taxon>
        <taxon>Paraneoptera</taxon>
        <taxon>Hemiptera</taxon>
        <taxon>Auchenorrhyncha</taxon>
        <taxon>Cercopoidea</taxon>
        <taxon>Clastopteridae</taxon>
        <taxon>Clastoptera</taxon>
    </lineage>
</organism>
<gene>
    <name evidence="2" type="ORF">g.18004</name>
</gene>
<proteinExistence type="predicted"/>
<protein>
    <submittedName>
        <fullName evidence="2">Uncharacterized protein</fullName>
    </submittedName>
</protein>
<evidence type="ECO:0000256" key="1">
    <source>
        <dbReference type="SAM" id="MobiDB-lite"/>
    </source>
</evidence>
<feature type="compositionally biased region" description="Polar residues" evidence="1">
    <location>
        <begin position="57"/>
        <end position="71"/>
    </location>
</feature>
<evidence type="ECO:0000313" key="2">
    <source>
        <dbReference type="EMBL" id="JAS35595.1"/>
    </source>
</evidence>
<dbReference type="AlphaFoldDB" id="A0A1B6ECC7"/>
<sequence>KNKDDYMCELCQVQIQYSDISNLISEFSNHLTSSIHINNFEKFKNSKQSKSKLSEDLNVQSNDDVNTANNENTLNIESTSYSVEVNSPDTLTGVITWKENKSEVSVNLNVVQQPGENIIA</sequence>
<name>A0A1B6ECC7_9HEMI</name>
<feature type="non-terminal residue" evidence="2">
    <location>
        <position position="1"/>
    </location>
</feature>
<dbReference type="EMBL" id="GEDC01001703">
    <property type="protein sequence ID" value="JAS35595.1"/>
    <property type="molecule type" value="Transcribed_RNA"/>
</dbReference>
<accession>A0A1B6ECC7</accession>
<feature type="region of interest" description="Disordered" evidence="1">
    <location>
        <begin position="51"/>
        <end position="71"/>
    </location>
</feature>
<reference evidence="2" key="1">
    <citation type="submission" date="2015-12" db="EMBL/GenBank/DDBJ databases">
        <title>De novo transcriptome assembly of four potential Pierce s Disease insect vectors from Arizona vineyards.</title>
        <authorList>
            <person name="Tassone E.E."/>
        </authorList>
    </citation>
    <scope>NUCLEOTIDE SEQUENCE</scope>
</reference>
<feature type="non-terminal residue" evidence="2">
    <location>
        <position position="120"/>
    </location>
</feature>